<evidence type="ECO:0000256" key="1">
    <source>
        <dbReference type="SAM" id="Phobius"/>
    </source>
</evidence>
<accession>E5AVZ1</accession>
<dbReference type="EMBL" id="FR687361">
    <property type="protein sequence ID" value="CBW77293.1"/>
    <property type="molecule type" value="Genomic_DNA"/>
</dbReference>
<name>E5AVZ1_MYCRK</name>
<dbReference type="AlphaFoldDB" id="E5AVZ1"/>
<reference evidence="2 3" key="2">
    <citation type="journal article" date="2011" name="J. Bacteriol.">
        <title>Complete genome sequence of Burkholderia rhizoxinica, an endosymbiont of Rhizopus microsporus.</title>
        <authorList>
            <person name="Lackner G."/>
            <person name="Moebius N."/>
            <person name="Partida-Martinez L."/>
            <person name="Hertweck C."/>
        </authorList>
    </citation>
    <scope>NUCLEOTIDE SEQUENCE [LARGE SCALE GENOMIC DNA]</scope>
    <source>
        <strain evidence="3">DSM 19002 / CIP 109453 / HKI 454</strain>
        <plasmid evidence="2 3">pBRH02</plasmid>
    </source>
</reference>
<dbReference type="Pfam" id="PF07178">
    <property type="entry name" value="TraL"/>
    <property type="match status" value="1"/>
</dbReference>
<evidence type="ECO:0008006" key="4">
    <source>
        <dbReference type="Google" id="ProtNLM"/>
    </source>
</evidence>
<gene>
    <name evidence="2" type="ordered locus">RBRH_00663</name>
</gene>
<dbReference type="Proteomes" id="UP000007437">
    <property type="component" value="Plasmid pBRH02"/>
</dbReference>
<feature type="transmembrane region" description="Helical" evidence="1">
    <location>
        <begin position="30"/>
        <end position="61"/>
    </location>
</feature>
<keyword evidence="1" id="KW-1133">Transmembrane helix</keyword>
<keyword evidence="1" id="KW-0812">Transmembrane</keyword>
<keyword evidence="2" id="KW-0614">Plasmid</keyword>
<organism evidence="2 3">
    <name type="scientific">Mycetohabitans rhizoxinica (strain DSM 19002 / CIP 109453 / HKI 454)</name>
    <name type="common">Paraburkholderia rhizoxinica</name>
    <dbReference type="NCBI Taxonomy" id="882378"/>
    <lineage>
        <taxon>Bacteria</taxon>
        <taxon>Pseudomonadati</taxon>
        <taxon>Pseudomonadota</taxon>
        <taxon>Betaproteobacteria</taxon>
        <taxon>Burkholderiales</taxon>
        <taxon>Burkholderiaceae</taxon>
        <taxon>Mycetohabitans</taxon>
    </lineage>
</organism>
<dbReference type="NCBIfam" id="TIGR02762">
    <property type="entry name" value="TraL_TIGR"/>
    <property type="match status" value="1"/>
</dbReference>
<sequence length="99" mass="10857">MAMSERTDLSHYIPRRLDDAPKFLFWELDIAGIGLMGVLAGIATGFPILGLGLGVATAFFYSKLKTGKHPGIATHLLYWFTGFPQPKELPGSHIRELNG</sequence>
<proteinExistence type="predicted"/>
<dbReference type="InterPro" id="IPR009838">
    <property type="entry name" value="T4SS_TraL"/>
</dbReference>
<reference key="1">
    <citation type="submission" date="2010-09" db="EMBL/GenBank/DDBJ databases">
        <title>Complete genome sequence of Burkholderia rhizoxinica, the endosymbiont of the phytopathogenic fungus Rhizopus microsporus.</title>
        <authorList>
            <person name="Lackner G."/>
            <person name="Moebius N."/>
            <person name="Partida-Martinez L.P."/>
            <person name="Hertweck C."/>
        </authorList>
    </citation>
    <scope>NUCLEOTIDE SEQUENCE</scope>
    <source>
        <strain>HKI 454</strain>
    </source>
</reference>
<keyword evidence="1" id="KW-0472">Membrane</keyword>
<dbReference type="HOGENOM" id="CLU_177734_0_1_4"/>
<evidence type="ECO:0000313" key="3">
    <source>
        <dbReference type="Proteomes" id="UP000007437"/>
    </source>
</evidence>
<protein>
    <recommendedName>
        <fullName evidence="4">Type IV conjugative transfer system protein TraL</fullName>
    </recommendedName>
</protein>
<geneLocation type="plasmid" evidence="2 3">
    <name>pBRH02</name>
</geneLocation>
<evidence type="ECO:0000313" key="2">
    <source>
        <dbReference type="EMBL" id="CBW77293.1"/>
    </source>
</evidence>
<dbReference type="GO" id="GO:0019867">
    <property type="term" value="C:outer membrane"/>
    <property type="evidence" value="ECO:0007669"/>
    <property type="project" value="InterPro"/>
</dbReference>
<dbReference type="KEGG" id="brh:RBRH_00663"/>